<evidence type="ECO:0000313" key="9">
    <source>
        <dbReference type="Proteomes" id="UP001374535"/>
    </source>
</evidence>
<evidence type="ECO:0000256" key="4">
    <source>
        <dbReference type="ARBA" id="ARBA00023163"/>
    </source>
</evidence>
<keyword evidence="4" id="KW-0804">Transcription</keyword>
<feature type="region of interest" description="Disordered" evidence="6">
    <location>
        <begin position="56"/>
        <end position="80"/>
    </location>
</feature>
<dbReference type="Gene3D" id="2.40.330.10">
    <property type="entry name" value="DNA-binding pseudobarrel domain"/>
    <property type="match status" value="1"/>
</dbReference>
<sequence length="285" mass="33236">MASKVSESGEKNMKHSWSNMEKKIIEEFSEDELEILELLVIMQGEKDPKKWHENIFDNKRRKKSQSFHEGSSKSSTFEDGKVVENHDSLAIPHQKDQLSIKVSSKVCFSLQEPLASSSQEHLTNSSQENSSQEHFTNSLQGNSSQEHLPSDDHYPSYLTFMENFRGYIFQHGEPLEKQLTSSDVNINLNRLLLNKKHVEKSFLPFLINDEDIEKGIEVCVYDIGKNSYTLTFKKWTNKYYVLNGGWKDFFKVHKLEQNDTIKLWMFRHSSHSKLCFALDYKKIES</sequence>
<comment type="subcellular location">
    <subcellularLocation>
        <location evidence="1">Nucleus</location>
    </subcellularLocation>
</comment>
<evidence type="ECO:0000256" key="6">
    <source>
        <dbReference type="SAM" id="MobiDB-lite"/>
    </source>
</evidence>
<dbReference type="InterPro" id="IPR015300">
    <property type="entry name" value="DNA-bd_pseudobarrel_sf"/>
</dbReference>
<feature type="region of interest" description="Disordered" evidence="6">
    <location>
        <begin position="117"/>
        <end position="148"/>
    </location>
</feature>
<evidence type="ECO:0000256" key="2">
    <source>
        <dbReference type="ARBA" id="ARBA00023015"/>
    </source>
</evidence>
<dbReference type="PANTHER" id="PTHR31541:SF28">
    <property type="entry name" value="TF-B3 DOMAIN-CONTAINING PROTEIN"/>
    <property type="match status" value="1"/>
</dbReference>
<dbReference type="CDD" id="cd10017">
    <property type="entry name" value="B3_DNA"/>
    <property type="match status" value="1"/>
</dbReference>
<keyword evidence="2" id="KW-0805">Transcription regulation</keyword>
<evidence type="ECO:0000259" key="7">
    <source>
        <dbReference type="PROSITE" id="PS50863"/>
    </source>
</evidence>
<evidence type="ECO:0000256" key="1">
    <source>
        <dbReference type="ARBA" id="ARBA00004123"/>
    </source>
</evidence>
<name>A0AAQ3N0X2_VIGMU</name>
<keyword evidence="3" id="KW-0238">DNA-binding</keyword>
<keyword evidence="5" id="KW-0539">Nucleus</keyword>
<gene>
    <name evidence="8" type="ORF">V8G54_026652</name>
</gene>
<dbReference type="PROSITE" id="PS50863">
    <property type="entry name" value="B3"/>
    <property type="match status" value="1"/>
</dbReference>
<dbReference type="InterPro" id="IPR005508">
    <property type="entry name" value="At2g31720-like"/>
</dbReference>
<reference evidence="8 9" key="1">
    <citation type="journal article" date="2023" name="Life. Sci Alliance">
        <title>Evolutionary insights into 3D genome organization and epigenetic landscape of Vigna mungo.</title>
        <authorList>
            <person name="Junaid A."/>
            <person name="Singh B."/>
            <person name="Bhatia S."/>
        </authorList>
    </citation>
    <scope>NUCLEOTIDE SEQUENCE [LARGE SCALE GENOMIC DNA]</scope>
    <source>
        <strain evidence="8">Urdbean</strain>
    </source>
</reference>
<dbReference type="AlphaFoldDB" id="A0AAQ3N0X2"/>
<proteinExistence type="predicted"/>
<dbReference type="PANTHER" id="PTHR31541">
    <property type="entry name" value="B3 DOMAIN PLANT PROTEIN-RELATED"/>
    <property type="match status" value="1"/>
</dbReference>
<dbReference type="InterPro" id="IPR003340">
    <property type="entry name" value="B3_DNA-bd"/>
</dbReference>
<dbReference type="Proteomes" id="UP001374535">
    <property type="component" value="Chromosome 8"/>
</dbReference>
<protein>
    <recommendedName>
        <fullName evidence="7">TF-B3 domain-containing protein</fullName>
    </recommendedName>
</protein>
<organism evidence="8 9">
    <name type="scientific">Vigna mungo</name>
    <name type="common">Black gram</name>
    <name type="synonym">Phaseolus mungo</name>
    <dbReference type="NCBI Taxonomy" id="3915"/>
    <lineage>
        <taxon>Eukaryota</taxon>
        <taxon>Viridiplantae</taxon>
        <taxon>Streptophyta</taxon>
        <taxon>Embryophyta</taxon>
        <taxon>Tracheophyta</taxon>
        <taxon>Spermatophyta</taxon>
        <taxon>Magnoliopsida</taxon>
        <taxon>eudicotyledons</taxon>
        <taxon>Gunneridae</taxon>
        <taxon>Pentapetalae</taxon>
        <taxon>rosids</taxon>
        <taxon>fabids</taxon>
        <taxon>Fabales</taxon>
        <taxon>Fabaceae</taxon>
        <taxon>Papilionoideae</taxon>
        <taxon>50 kb inversion clade</taxon>
        <taxon>NPAAA clade</taxon>
        <taxon>indigoferoid/millettioid clade</taxon>
        <taxon>Phaseoleae</taxon>
        <taxon>Vigna</taxon>
    </lineage>
</organism>
<dbReference type="Pfam" id="PF02362">
    <property type="entry name" value="B3"/>
    <property type="match status" value="1"/>
</dbReference>
<evidence type="ECO:0000313" key="8">
    <source>
        <dbReference type="EMBL" id="WVZ00583.1"/>
    </source>
</evidence>
<dbReference type="SMART" id="SM01019">
    <property type="entry name" value="B3"/>
    <property type="match status" value="1"/>
</dbReference>
<feature type="compositionally biased region" description="Polar residues" evidence="6">
    <location>
        <begin position="117"/>
        <end position="147"/>
    </location>
</feature>
<dbReference type="EMBL" id="CP144693">
    <property type="protein sequence ID" value="WVZ00583.1"/>
    <property type="molecule type" value="Genomic_DNA"/>
</dbReference>
<feature type="domain" description="TF-B3" evidence="7">
    <location>
        <begin position="176"/>
        <end position="282"/>
    </location>
</feature>
<evidence type="ECO:0000256" key="3">
    <source>
        <dbReference type="ARBA" id="ARBA00023125"/>
    </source>
</evidence>
<keyword evidence="9" id="KW-1185">Reference proteome</keyword>
<evidence type="ECO:0000256" key="5">
    <source>
        <dbReference type="ARBA" id="ARBA00023242"/>
    </source>
</evidence>
<dbReference type="GO" id="GO:0003677">
    <property type="term" value="F:DNA binding"/>
    <property type="evidence" value="ECO:0007669"/>
    <property type="project" value="UniProtKB-KW"/>
</dbReference>
<accession>A0AAQ3N0X2</accession>
<dbReference type="GO" id="GO:0005634">
    <property type="term" value="C:nucleus"/>
    <property type="evidence" value="ECO:0007669"/>
    <property type="project" value="UniProtKB-SubCell"/>
</dbReference>
<dbReference type="SUPFAM" id="SSF101936">
    <property type="entry name" value="DNA-binding pseudobarrel domain"/>
    <property type="match status" value="1"/>
</dbReference>